<accession>A0A7J0FCA7</accession>
<dbReference type="Proteomes" id="UP000585474">
    <property type="component" value="Unassembled WGS sequence"/>
</dbReference>
<evidence type="ECO:0000313" key="2">
    <source>
        <dbReference type="Proteomes" id="UP000585474"/>
    </source>
</evidence>
<comment type="caution">
    <text evidence="1">The sequence shown here is derived from an EMBL/GenBank/DDBJ whole genome shotgun (WGS) entry which is preliminary data.</text>
</comment>
<reference evidence="1 2" key="1">
    <citation type="submission" date="2019-07" db="EMBL/GenBank/DDBJ databases">
        <title>De Novo Assembly of kiwifruit Actinidia rufa.</title>
        <authorList>
            <person name="Sugita-Konishi S."/>
            <person name="Sato K."/>
            <person name="Mori E."/>
            <person name="Abe Y."/>
            <person name="Kisaki G."/>
            <person name="Hamano K."/>
            <person name="Suezawa K."/>
            <person name="Otani M."/>
            <person name="Fukuda T."/>
            <person name="Manabe T."/>
            <person name="Gomi K."/>
            <person name="Tabuchi M."/>
            <person name="Akimitsu K."/>
            <person name="Kataoka I."/>
        </authorList>
    </citation>
    <scope>NUCLEOTIDE SEQUENCE [LARGE SCALE GENOMIC DNA]</scope>
    <source>
        <strain evidence="2">cv. Fuchu</strain>
    </source>
</reference>
<name>A0A7J0FCA7_9ERIC</name>
<evidence type="ECO:0000313" key="1">
    <source>
        <dbReference type="EMBL" id="GFY96243.1"/>
    </source>
</evidence>
<protein>
    <submittedName>
        <fullName evidence="1">Uncharacterized protein</fullName>
    </submittedName>
</protein>
<sequence>MAEEGGGDFQWIEKGCSYGSYGDSMWDFLGVCWLGMDWDLGVALVVCRSGAVGCG</sequence>
<dbReference type="EMBL" id="BJWL01000011">
    <property type="protein sequence ID" value="GFY96243.1"/>
    <property type="molecule type" value="Genomic_DNA"/>
</dbReference>
<proteinExistence type="predicted"/>
<dbReference type="AlphaFoldDB" id="A0A7J0FCA7"/>
<keyword evidence="2" id="KW-1185">Reference proteome</keyword>
<organism evidence="1 2">
    <name type="scientific">Actinidia rufa</name>
    <dbReference type="NCBI Taxonomy" id="165716"/>
    <lineage>
        <taxon>Eukaryota</taxon>
        <taxon>Viridiplantae</taxon>
        <taxon>Streptophyta</taxon>
        <taxon>Embryophyta</taxon>
        <taxon>Tracheophyta</taxon>
        <taxon>Spermatophyta</taxon>
        <taxon>Magnoliopsida</taxon>
        <taxon>eudicotyledons</taxon>
        <taxon>Gunneridae</taxon>
        <taxon>Pentapetalae</taxon>
        <taxon>asterids</taxon>
        <taxon>Ericales</taxon>
        <taxon>Actinidiaceae</taxon>
        <taxon>Actinidia</taxon>
    </lineage>
</organism>
<gene>
    <name evidence="1" type="ORF">Acr_11g0005490</name>
</gene>